<dbReference type="SUPFAM" id="SSF53756">
    <property type="entry name" value="UDP-Glycosyltransferase/glycogen phosphorylase"/>
    <property type="match status" value="1"/>
</dbReference>
<organism evidence="3 4">
    <name type="scientific">Albibacterium bauzanense</name>
    <dbReference type="NCBI Taxonomy" id="653929"/>
    <lineage>
        <taxon>Bacteria</taxon>
        <taxon>Pseudomonadati</taxon>
        <taxon>Bacteroidota</taxon>
        <taxon>Sphingobacteriia</taxon>
        <taxon>Sphingobacteriales</taxon>
        <taxon>Sphingobacteriaceae</taxon>
        <taxon>Albibacterium</taxon>
    </lineage>
</organism>
<keyword evidence="4" id="KW-1185">Reference proteome</keyword>
<dbReference type="EMBL" id="SMGO01000001">
    <property type="protein sequence ID" value="TCK84926.1"/>
    <property type="molecule type" value="Genomic_DNA"/>
</dbReference>
<protein>
    <submittedName>
        <fullName evidence="3">Glycosyltransferase involved in cell wall biosynthesis</fullName>
    </submittedName>
</protein>
<comment type="caution">
    <text evidence="3">The sequence shown here is derived from an EMBL/GenBank/DDBJ whole genome shotgun (WGS) entry which is preliminary data.</text>
</comment>
<dbReference type="GO" id="GO:0016757">
    <property type="term" value="F:glycosyltransferase activity"/>
    <property type="evidence" value="ECO:0007669"/>
    <property type="project" value="InterPro"/>
</dbReference>
<dbReference type="PANTHER" id="PTHR12526:SF630">
    <property type="entry name" value="GLYCOSYLTRANSFERASE"/>
    <property type="match status" value="1"/>
</dbReference>
<evidence type="ECO:0000259" key="2">
    <source>
        <dbReference type="Pfam" id="PF13439"/>
    </source>
</evidence>
<dbReference type="Pfam" id="PF13439">
    <property type="entry name" value="Glyco_transf_4"/>
    <property type="match status" value="1"/>
</dbReference>
<dbReference type="Gene3D" id="3.40.50.2000">
    <property type="entry name" value="Glycogen Phosphorylase B"/>
    <property type="match status" value="2"/>
</dbReference>
<dbReference type="Proteomes" id="UP000294616">
    <property type="component" value="Unassembled WGS sequence"/>
</dbReference>
<sequence>MIIFQLIQKSQLRGAEIFAAQLSQHLEAAGHEVFLISVFPGNDVLPFDGKKIQLNRPLSKRWFDIKGWKALNSLIKQHQPDIIQCNAGDTLKFTVCSKLLYNWRVPIVARNASMVSQYIKNPLIKTINRWLYKKVDAIISVSKHSKDDINELFPETKKKTSVIPIGIELKNIENVNWLGNNNSSLNIIHVGGFTFEKNHEGLLRIFKLFLERQSDAHLHLLGEGSKRKEIEENSKQIGLQDNITFYGWRTNPMDYIGKADMLLLPSIIEGLPGVILEAMVCKTPVIAYNVGGISEIVQQNETGFLINRGDEKSFALLMEQALLPSVKQITQNAYDKVIQDYNNQSIAQQFESTYIKMIHGEN</sequence>
<reference evidence="3 4" key="1">
    <citation type="submission" date="2019-03" db="EMBL/GenBank/DDBJ databases">
        <title>Genomic Encyclopedia of Archaeal and Bacterial Type Strains, Phase II (KMG-II): from individual species to whole genera.</title>
        <authorList>
            <person name="Goeker M."/>
        </authorList>
    </citation>
    <scope>NUCLEOTIDE SEQUENCE [LARGE SCALE GENOMIC DNA]</scope>
    <source>
        <strain evidence="3 4">DSM 22554</strain>
    </source>
</reference>
<dbReference type="RefSeq" id="WP_132220701.1">
    <property type="nucleotide sequence ID" value="NZ_SMGO01000001.1"/>
</dbReference>
<dbReference type="AlphaFoldDB" id="A0A4R1LZB1"/>
<keyword evidence="3" id="KW-0808">Transferase</keyword>
<dbReference type="InterPro" id="IPR001296">
    <property type="entry name" value="Glyco_trans_1"/>
</dbReference>
<evidence type="ECO:0000259" key="1">
    <source>
        <dbReference type="Pfam" id="PF00534"/>
    </source>
</evidence>
<name>A0A4R1LZB1_9SPHI</name>
<evidence type="ECO:0000313" key="3">
    <source>
        <dbReference type="EMBL" id="TCK84926.1"/>
    </source>
</evidence>
<feature type="domain" description="Glycosyltransferase subfamily 4-like N-terminal" evidence="2">
    <location>
        <begin position="14"/>
        <end position="169"/>
    </location>
</feature>
<dbReference type="Pfam" id="PF00534">
    <property type="entry name" value="Glycos_transf_1"/>
    <property type="match status" value="1"/>
</dbReference>
<accession>A0A4R1LZB1</accession>
<evidence type="ECO:0000313" key="4">
    <source>
        <dbReference type="Proteomes" id="UP000294616"/>
    </source>
</evidence>
<proteinExistence type="predicted"/>
<feature type="domain" description="Glycosyl transferase family 1" evidence="1">
    <location>
        <begin position="181"/>
        <end position="324"/>
    </location>
</feature>
<gene>
    <name evidence="3" type="ORF">C8N28_0222</name>
</gene>
<dbReference type="OrthoDB" id="7560678at2"/>
<dbReference type="InterPro" id="IPR028098">
    <property type="entry name" value="Glyco_trans_4-like_N"/>
</dbReference>
<dbReference type="CDD" id="cd03811">
    <property type="entry name" value="GT4_GT28_WabH-like"/>
    <property type="match status" value="1"/>
</dbReference>
<dbReference type="PANTHER" id="PTHR12526">
    <property type="entry name" value="GLYCOSYLTRANSFERASE"/>
    <property type="match status" value="1"/>
</dbReference>